<dbReference type="Proteomes" id="UP000177942">
    <property type="component" value="Unassembled WGS sequence"/>
</dbReference>
<dbReference type="AlphaFoldDB" id="A0A1G1ZP52"/>
<evidence type="ECO:0000256" key="6">
    <source>
        <dbReference type="ARBA" id="ARBA00022833"/>
    </source>
</evidence>
<keyword evidence="6" id="KW-0862">Zinc</keyword>
<dbReference type="CDD" id="cd12797">
    <property type="entry name" value="M23_peptidase"/>
    <property type="match status" value="1"/>
</dbReference>
<evidence type="ECO:0000256" key="7">
    <source>
        <dbReference type="ARBA" id="ARBA00023049"/>
    </source>
</evidence>
<keyword evidence="5" id="KW-0378">Hydrolase</keyword>
<feature type="domain" description="Csd3-like second N-terminal" evidence="10">
    <location>
        <begin position="161"/>
        <end position="290"/>
    </location>
</feature>
<comment type="caution">
    <text evidence="11">The sequence shown here is derived from an EMBL/GenBank/DDBJ whole genome shotgun (WGS) entry which is preliminary data.</text>
</comment>
<dbReference type="Pfam" id="PF01551">
    <property type="entry name" value="Peptidase_M23"/>
    <property type="match status" value="1"/>
</dbReference>
<dbReference type="InterPro" id="IPR050570">
    <property type="entry name" value="Cell_wall_metabolism_enzyme"/>
</dbReference>
<evidence type="ECO:0000256" key="1">
    <source>
        <dbReference type="ARBA" id="ARBA00001947"/>
    </source>
</evidence>
<keyword evidence="4" id="KW-0479">Metal-binding</keyword>
<evidence type="ECO:0000256" key="4">
    <source>
        <dbReference type="ARBA" id="ARBA00022723"/>
    </source>
</evidence>
<evidence type="ECO:0000259" key="10">
    <source>
        <dbReference type="Pfam" id="PF19425"/>
    </source>
</evidence>
<dbReference type="EMBL" id="MHJJ01000002">
    <property type="protein sequence ID" value="OGY66285.1"/>
    <property type="molecule type" value="Genomic_DNA"/>
</dbReference>
<comment type="subcellular location">
    <subcellularLocation>
        <location evidence="2">Cell envelope</location>
    </subcellularLocation>
</comment>
<dbReference type="Pfam" id="PF19425">
    <property type="entry name" value="Csd3_N2"/>
    <property type="match status" value="1"/>
</dbReference>
<keyword evidence="7" id="KW-0482">Metalloprotease</keyword>
<evidence type="ECO:0000256" key="5">
    <source>
        <dbReference type="ARBA" id="ARBA00022801"/>
    </source>
</evidence>
<dbReference type="PANTHER" id="PTHR21666">
    <property type="entry name" value="PEPTIDASE-RELATED"/>
    <property type="match status" value="1"/>
</dbReference>
<dbReference type="Gene3D" id="2.70.70.10">
    <property type="entry name" value="Glucose Permease (Domain IIA)"/>
    <property type="match status" value="1"/>
</dbReference>
<comment type="cofactor">
    <cofactor evidence="1">
        <name>Zn(2+)</name>
        <dbReference type="ChEBI" id="CHEBI:29105"/>
    </cofactor>
</comment>
<dbReference type="SUPFAM" id="SSF51261">
    <property type="entry name" value="Duplicated hybrid motif"/>
    <property type="match status" value="1"/>
</dbReference>
<dbReference type="GO" id="GO:0030313">
    <property type="term" value="C:cell envelope"/>
    <property type="evidence" value="ECO:0007669"/>
    <property type="project" value="UniProtKB-SubCell"/>
</dbReference>
<dbReference type="GO" id="GO:0006508">
    <property type="term" value="P:proteolysis"/>
    <property type="evidence" value="ECO:0007669"/>
    <property type="project" value="UniProtKB-KW"/>
</dbReference>
<dbReference type="GO" id="GO:0046872">
    <property type="term" value="F:metal ion binding"/>
    <property type="evidence" value="ECO:0007669"/>
    <property type="project" value="UniProtKB-KW"/>
</dbReference>
<evidence type="ECO:0000256" key="3">
    <source>
        <dbReference type="ARBA" id="ARBA00022670"/>
    </source>
</evidence>
<name>A0A1G1ZP52_9BACT</name>
<feature type="region of interest" description="Disordered" evidence="8">
    <location>
        <begin position="118"/>
        <end position="141"/>
    </location>
</feature>
<dbReference type="PANTHER" id="PTHR21666:SF288">
    <property type="entry name" value="CELL DIVISION PROTEIN YTFB"/>
    <property type="match status" value="1"/>
</dbReference>
<dbReference type="InterPro" id="IPR016047">
    <property type="entry name" value="M23ase_b-sheet_dom"/>
</dbReference>
<organism evidence="11 12">
    <name type="scientific">Candidatus Harrisonbacteria bacterium RIFCSPLOWO2_01_FULL_44_18</name>
    <dbReference type="NCBI Taxonomy" id="1798407"/>
    <lineage>
        <taxon>Bacteria</taxon>
        <taxon>Candidatus Harrisoniibacteriota</taxon>
    </lineage>
</organism>
<feature type="domain" description="M23ase beta-sheet core" evidence="9">
    <location>
        <begin position="304"/>
        <end position="400"/>
    </location>
</feature>
<evidence type="ECO:0000259" key="9">
    <source>
        <dbReference type="Pfam" id="PF01551"/>
    </source>
</evidence>
<proteinExistence type="predicted"/>
<keyword evidence="3" id="KW-0645">Protease</keyword>
<evidence type="ECO:0000313" key="11">
    <source>
        <dbReference type="EMBL" id="OGY66285.1"/>
    </source>
</evidence>
<dbReference type="GO" id="GO:0004222">
    <property type="term" value="F:metalloendopeptidase activity"/>
    <property type="evidence" value="ECO:0007669"/>
    <property type="project" value="TreeGrafter"/>
</dbReference>
<gene>
    <name evidence="11" type="ORF">A3A16_00020</name>
</gene>
<sequence>MSPDKSQKLLILVAVVLAAFWFFLIQNPAFLIKPAKVEKEIVVKKTIPAGATFDQLAKEAGVATNTTAAILESAKDAYDLAKIVSGRELALVYDKISGGLKRLVYQIDSEKELIIERAQGDSPSEPLSEPVRQTHDKPLDSAQGEPVWQARVLLIPYEIKQSEAGGIIASSLFETIQSAGLDIRLALALAEMFAWQIDFAADIREGDSFKVIYEQRFLNDEYAMPGKILAAEFINDKKIFRGFYFDGGQTKAGLPTRVSTKAGYYDENGNSLQKVFLKSPLQYKYISSGFTYARLNPITKEISPHRGIDYAANAGTPAVSVGDGTVIQAGWNGYYGISATIRHNETYKTVYGHFASLAKGIKIGAKVKQGQVIGYVGSTGQATGPHLHYEMHKFNQYANPFNVEIPPGEPISEADRLSFEKIKSEYLEELTRTASI</sequence>
<evidence type="ECO:0000256" key="2">
    <source>
        <dbReference type="ARBA" id="ARBA00004196"/>
    </source>
</evidence>
<evidence type="ECO:0000256" key="8">
    <source>
        <dbReference type="SAM" id="MobiDB-lite"/>
    </source>
</evidence>
<evidence type="ECO:0000313" key="12">
    <source>
        <dbReference type="Proteomes" id="UP000177942"/>
    </source>
</evidence>
<dbReference type="Gene3D" id="3.10.450.350">
    <property type="match status" value="2"/>
</dbReference>
<dbReference type="InterPro" id="IPR045834">
    <property type="entry name" value="Csd3_N2"/>
</dbReference>
<protein>
    <submittedName>
        <fullName evidence="11">Uncharacterized protein</fullName>
    </submittedName>
</protein>
<reference evidence="11 12" key="1">
    <citation type="journal article" date="2016" name="Nat. Commun.">
        <title>Thousands of microbial genomes shed light on interconnected biogeochemical processes in an aquifer system.</title>
        <authorList>
            <person name="Anantharaman K."/>
            <person name="Brown C.T."/>
            <person name="Hug L.A."/>
            <person name="Sharon I."/>
            <person name="Castelle C.J."/>
            <person name="Probst A.J."/>
            <person name="Thomas B.C."/>
            <person name="Singh A."/>
            <person name="Wilkins M.J."/>
            <person name="Karaoz U."/>
            <person name="Brodie E.L."/>
            <person name="Williams K.H."/>
            <person name="Hubbard S.S."/>
            <person name="Banfield J.F."/>
        </authorList>
    </citation>
    <scope>NUCLEOTIDE SEQUENCE [LARGE SCALE GENOMIC DNA]</scope>
</reference>
<dbReference type="InterPro" id="IPR011055">
    <property type="entry name" value="Dup_hybrid_motif"/>
</dbReference>
<dbReference type="STRING" id="1798407.A3A16_00020"/>
<accession>A0A1G1ZP52</accession>